<feature type="compositionally biased region" description="Polar residues" evidence="2">
    <location>
        <begin position="605"/>
        <end position="623"/>
    </location>
</feature>
<comment type="caution">
    <text evidence="3">The sequence shown here is derived from an EMBL/GenBank/DDBJ whole genome shotgun (WGS) entry which is preliminary data.</text>
</comment>
<accession>A0AAV2I3G5</accession>
<feature type="coiled-coil region" evidence="1">
    <location>
        <begin position="390"/>
        <end position="432"/>
    </location>
</feature>
<dbReference type="Proteomes" id="UP001497497">
    <property type="component" value="Unassembled WGS sequence"/>
</dbReference>
<reference evidence="3 4" key="1">
    <citation type="submission" date="2024-04" db="EMBL/GenBank/DDBJ databases">
        <authorList>
            <consortium name="Genoscope - CEA"/>
            <person name="William W."/>
        </authorList>
    </citation>
    <scope>NUCLEOTIDE SEQUENCE [LARGE SCALE GENOMIC DNA]</scope>
</reference>
<gene>
    <name evidence="3" type="ORF">GSLYS_00014715001</name>
</gene>
<evidence type="ECO:0000313" key="3">
    <source>
        <dbReference type="EMBL" id="CAL1541073.1"/>
    </source>
</evidence>
<dbReference type="EMBL" id="CAXITT010000413">
    <property type="protein sequence ID" value="CAL1541073.1"/>
    <property type="molecule type" value="Genomic_DNA"/>
</dbReference>
<evidence type="ECO:0000256" key="1">
    <source>
        <dbReference type="SAM" id="Coils"/>
    </source>
</evidence>
<name>A0AAV2I3G5_LYMST</name>
<keyword evidence="1" id="KW-0175">Coiled coil</keyword>
<organism evidence="3 4">
    <name type="scientific">Lymnaea stagnalis</name>
    <name type="common">Great pond snail</name>
    <name type="synonym">Helix stagnalis</name>
    <dbReference type="NCBI Taxonomy" id="6523"/>
    <lineage>
        <taxon>Eukaryota</taxon>
        <taxon>Metazoa</taxon>
        <taxon>Spiralia</taxon>
        <taxon>Lophotrochozoa</taxon>
        <taxon>Mollusca</taxon>
        <taxon>Gastropoda</taxon>
        <taxon>Heterobranchia</taxon>
        <taxon>Euthyneura</taxon>
        <taxon>Panpulmonata</taxon>
        <taxon>Hygrophila</taxon>
        <taxon>Lymnaeoidea</taxon>
        <taxon>Lymnaeidae</taxon>
        <taxon>Lymnaea</taxon>
    </lineage>
</organism>
<dbReference type="AlphaFoldDB" id="A0AAV2I3G5"/>
<feature type="region of interest" description="Disordered" evidence="2">
    <location>
        <begin position="603"/>
        <end position="646"/>
    </location>
</feature>
<evidence type="ECO:0000256" key="2">
    <source>
        <dbReference type="SAM" id="MobiDB-lite"/>
    </source>
</evidence>
<protein>
    <submittedName>
        <fullName evidence="3">Uncharacterized protein</fullName>
    </submittedName>
</protein>
<keyword evidence="4" id="KW-1185">Reference proteome</keyword>
<evidence type="ECO:0000313" key="4">
    <source>
        <dbReference type="Proteomes" id="UP001497497"/>
    </source>
</evidence>
<feature type="compositionally biased region" description="Polar residues" evidence="2">
    <location>
        <begin position="630"/>
        <end position="646"/>
    </location>
</feature>
<sequence length="646" mass="73817">MEDMRSALKQVMSENSHEKFDERRINLIKLQIIQLERQIAILGDALGSRQESIYEVENVMAWSADKLRSLMTSNTKGLILSGVHGDMTQIVESLESARIKLFKSLENSGKEAVGKELIFLNPFLGGKFRQEEPLTLLDISLKRLEYVNLRHVSELESKMCRLYKELIRVHDVVEGLKNGRMYSGNVSTSEKNRTETILLKSCVLIKDVADELLSLSLLCPSAPLPGLKRPLADQVPIERVKAALPNLPRSKHDEVHHVIESSIHVCNHRQLLMEKEKTVLKEELAFHRSVYDIQLQYTQNLFDAVRKGYDEFETSVRSVICQPIKKMLLSYSKLKNSASEEALKGFLISIKENENQLQSIVDMMDNLDFDTDDSGAKAFSRFGEEFFAKINNLSHKCQQKRENALQEKREVKEEQTRIDRELQQLIQELEIKYEKQWVPKSHKKASNWNIPDINFFSNVQHGQDTVVGDSESGPQCKDGQSSGNILQHLNFSNNSLWNILNVNDFTHKSRNQTVTSSRDETHRHLTRSSSDLYIGSQLVDLHKSEDVEDSELYMKKTPINISPTVADTTLQEKPVAGKKRHGVKSQKVHVPLVAMRTLKLKRSESLSNMINPETHNNFDGGTDTQRRTSSEQTSQLTPAQKRSSWR</sequence>
<proteinExistence type="predicted"/>